<proteinExistence type="predicted"/>
<dbReference type="EMBL" id="LT934425">
    <property type="protein sequence ID" value="SOH06292.1"/>
    <property type="molecule type" value="Genomic_DNA"/>
</dbReference>
<dbReference type="Proteomes" id="UP000221734">
    <property type="component" value="Chromosome Kuenenia_stuttgartiensis_MBR1"/>
</dbReference>
<dbReference type="AlphaFoldDB" id="A0A2C9CKN4"/>
<evidence type="ECO:0000313" key="4">
    <source>
        <dbReference type="Proteomes" id="UP000501926"/>
    </source>
</evidence>
<accession>A0A2C9CKN4</accession>
<dbReference type="KEGG" id="kst:KSMBR1_3819"/>
<keyword evidence="3" id="KW-1185">Reference proteome</keyword>
<evidence type="ECO:0000313" key="1">
    <source>
        <dbReference type="EMBL" id="QII12372.1"/>
    </source>
</evidence>
<dbReference type="RefSeq" id="WP_197705263.1">
    <property type="nucleotide sequence ID" value="NZ_CP049055.1"/>
</dbReference>
<sequence>MATTKIENTLKEVYGLVSHFIKMPETKMWVDYDKEADVLYINFKRPQKATDSEMLENGVLLRYKETELVGITVLEASRGKRKENTCGKGIC</sequence>
<reference evidence="3" key="1">
    <citation type="submission" date="2017-10" db="EMBL/GenBank/DDBJ databases">
        <authorList>
            <person name="Frank J."/>
        </authorList>
    </citation>
    <scope>NUCLEOTIDE SEQUENCE [LARGE SCALE GENOMIC DNA]</scope>
</reference>
<evidence type="ECO:0000313" key="2">
    <source>
        <dbReference type="EMBL" id="SOH06292.1"/>
    </source>
</evidence>
<name>A0A2C9CKN4_KUEST</name>
<evidence type="ECO:0008006" key="5">
    <source>
        <dbReference type="Google" id="ProtNLM"/>
    </source>
</evidence>
<evidence type="ECO:0000313" key="3">
    <source>
        <dbReference type="Proteomes" id="UP000221734"/>
    </source>
</evidence>
<gene>
    <name evidence="1" type="ORF">KsCSTR_29930</name>
    <name evidence="2" type="ORF">KSMBR1_3819</name>
</gene>
<dbReference type="Proteomes" id="UP000501926">
    <property type="component" value="Chromosome"/>
</dbReference>
<reference evidence="1 4" key="3">
    <citation type="submission" date="2020-02" db="EMBL/GenBank/DDBJ databases">
        <title>Newly sequenced genome of strain CSTR1 showed variability in Candidatus Kuenenia stuttgartiensis genomes.</title>
        <authorList>
            <person name="Ding C."/>
            <person name="Adrian L."/>
        </authorList>
    </citation>
    <scope>NUCLEOTIDE SEQUENCE [LARGE SCALE GENOMIC DNA]</scope>
    <source>
        <strain evidence="1 4">CSTR1</strain>
    </source>
</reference>
<organism evidence="2 3">
    <name type="scientific">Kuenenia stuttgartiensis</name>
    <dbReference type="NCBI Taxonomy" id="174633"/>
    <lineage>
        <taxon>Bacteria</taxon>
        <taxon>Pseudomonadati</taxon>
        <taxon>Planctomycetota</taxon>
        <taxon>Candidatus Brocadiia</taxon>
        <taxon>Candidatus Brocadiales</taxon>
        <taxon>Candidatus Brocadiaceae</taxon>
        <taxon>Candidatus Kuenenia</taxon>
    </lineage>
</organism>
<dbReference type="InterPro" id="IPR019270">
    <property type="entry name" value="DUF2283"/>
</dbReference>
<reference evidence="2" key="2">
    <citation type="submission" date="2017-10" db="EMBL/GenBank/DDBJ databases">
        <authorList>
            <person name="Banno H."/>
            <person name="Chua N.-H."/>
        </authorList>
    </citation>
    <scope>NUCLEOTIDE SEQUENCE [LARGE SCALE GENOMIC DNA]</scope>
    <source>
        <strain evidence="2">Kuenenia_mbr1_ru-nijmegen</strain>
    </source>
</reference>
<dbReference type="Pfam" id="PF10049">
    <property type="entry name" value="DUF2283"/>
    <property type="match status" value="1"/>
</dbReference>
<protein>
    <recommendedName>
        <fullName evidence="5">DUF2283 domain-containing protein</fullName>
    </recommendedName>
</protein>
<dbReference type="EMBL" id="CP049055">
    <property type="protein sequence ID" value="QII12372.1"/>
    <property type="molecule type" value="Genomic_DNA"/>
</dbReference>